<dbReference type="GO" id="GO:0016757">
    <property type="term" value="F:glycosyltransferase activity"/>
    <property type="evidence" value="ECO:0007669"/>
    <property type="project" value="TreeGrafter"/>
</dbReference>
<accession>A0A415BST6</accession>
<dbReference type="PANTHER" id="PTHR46401">
    <property type="entry name" value="GLYCOSYLTRANSFERASE WBBK-RELATED"/>
    <property type="match status" value="1"/>
</dbReference>
<reference evidence="2 3" key="1">
    <citation type="submission" date="2018-08" db="EMBL/GenBank/DDBJ databases">
        <title>A genome reference for cultivated species of the human gut microbiota.</title>
        <authorList>
            <person name="Zou Y."/>
            <person name="Xue W."/>
            <person name="Luo G."/>
        </authorList>
    </citation>
    <scope>NUCLEOTIDE SEQUENCE [LARGE SCALE GENOMIC DNA]</scope>
    <source>
        <strain evidence="2 3">AM13-21</strain>
    </source>
</reference>
<comment type="caution">
    <text evidence="2">The sequence shown here is derived from an EMBL/GenBank/DDBJ whole genome shotgun (WGS) entry which is preliminary data.</text>
</comment>
<evidence type="ECO:0000256" key="1">
    <source>
        <dbReference type="ARBA" id="ARBA00022679"/>
    </source>
</evidence>
<proteinExistence type="predicted"/>
<dbReference type="Proteomes" id="UP000285777">
    <property type="component" value="Unassembled WGS sequence"/>
</dbReference>
<protein>
    <submittedName>
        <fullName evidence="2">Glycosyltransferase family 1 protein</fullName>
    </submittedName>
</protein>
<dbReference type="EMBL" id="QRLF01000012">
    <property type="protein sequence ID" value="RHI91812.1"/>
    <property type="molecule type" value="Genomic_DNA"/>
</dbReference>
<dbReference type="AlphaFoldDB" id="A0A415BST6"/>
<dbReference type="Gene3D" id="3.40.50.2000">
    <property type="entry name" value="Glycogen Phosphorylase B"/>
    <property type="match status" value="2"/>
</dbReference>
<keyword evidence="1 2" id="KW-0808">Transferase</keyword>
<dbReference type="SUPFAM" id="SSF53756">
    <property type="entry name" value="UDP-Glycosyltransferase/glycogen phosphorylase"/>
    <property type="match status" value="1"/>
</dbReference>
<name>A0A415BST6_PHOVU</name>
<evidence type="ECO:0000313" key="2">
    <source>
        <dbReference type="EMBL" id="RHI91812.1"/>
    </source>
</evidence>
<evidence type="ECO:0000313" key="3">
    <source>
        <dbReference type="Proteomes" id="UP000285777"/>
    </source>
</evidence>
<organism evidence="2 3">
    <name type="scientific">Phocaeicola vulgatus</name>
    <name type="common">Bacteroides vulgatus</name>
    <dbReference type="NCBI Taxonomy" id="821"/>
    <lineage>
        <taxon>Bacteria</taxon>
        <taxon>Pseudomonadati</taxon>
        <taxon>Bacteroidota</taxon>
        <taxon>Bacteroidia</taxon>
        <taxon>Bacteroidales</taxon>
        <taxon>Bacteroidaceae</taxon>
        <taxon>Phocaeicola</taxon>
    </lineage>
</organism>
<dbReference type="PANTHER" id="PTHR46401:SF2">
    <property type="entry name" value="GLYCOSYLTRANSFERASE WBBK-RELATED"/>
    <property type="match status" value="1"/>
</dbReference>
<dbReference type="Pfam" id="PF13692">
    <property type="entry name" value="Glyco_trans_1_4"/>
    <property type="match status" value="1"/>
</dbReference>
<gene>
    <name evidence="2" type="ORF">DW150_08815</name>
</gene>
<dbReference type="CDD" id="cd03801">
    <property type="entry name" value="GT4_PimA-like"/>
    <property type="match status" value="1"/>
</dbReference>
<dbReference type="RefSeq" id="WP_118290713.1">
    <property type="nucleotide sequence ID" value="NZ_QRLF01000012.1"/>
</dbReference>
<sequence>MNVILSTFGPLHLIKGANYICNYVNLTILQGWLPTPRQQWLVNLLSKIIHKDLNKSFKKRKCDGALSNIGLALPEFFLWFGKMVPYSGFTNDKAARLYGFLCKKHIHNASIFHVRAGNGRGGAIVKAKKEGMRIVVDASIAHNAFIEKVLKPEYDNYNMYWGFGPDSPFWKQVLEDCQDSDVLLVNSDFVKRTFVNEGYDPNKIKVAYLGVRKDFYSLKKDYKISSNAAIKVLFTGGFGFRKGGYYLLEAIHKIHDRGIKVELYIVGSFADERKILSRYDADYIHYIGFVPQDELKQYLTDCDMYVFPSLAEGCASSGMEALAAGIPVIATEESGLPLTNGKNGIIIPQKDSEAIIDAILKLSKDERLRIELGTNASEMIQKKYTWEQYAKSVIECYKYALN</sequence>